<evidence type="ECO:0000313" key="3">
    <source>
        <dbReference type="Proteomes" id="UP001148018"/>
    </source>
</evidence>
<feature type="domain" description="HAT C-terminal dimerisation" evidence="1">
    <location>
        <begin position="225"/>
        <end position="278"/>
    </location>
</feature>
<reference evidence="2" key="1">
    <citation type="submission" date="2022-07" db="EMBL/GenBank/DDBJ databases">
        <title>Chromosome-level genome of Muraenolepis orangiensis.</title>
        <authorList>
            <person name="Kim J."/>
        </authorList>
    </citation>
    <scope>NUCLEOTIDE SEQUENCE</scope>
    <source>
        <strain evidence="2">KU_S4_2022</strain>
        <tissue evidence="2">Muscle</tissue>
    </source>
</reference>
<dbReference type="AlphaFoldDB" id="A0A9Q0ITX4"/>
<sequence length="306" mass="35238">MDHVMRVVIDTVNFIRARGLNHRQFSAFLLENDIHHGLPYHTDVRWLSRGAVLKHFYKLRTEIAEFMQGKGKPVVQLDDPEWTRDLAFLVDITEHLNVLNVTMQGRNKLVTEYYDSVRAFQGKLVLWQTQLSKRNAAHFPCLKSQPVNHQSMDKYANLLSGLRHEFDNRFTVFTELEKDFSLFRSPFTVDASVVPEAMQMELIELQCCAPLKDTYASVAIEVFYQSLPPQYPMLTAFAGKILCMFGTTYLCEQAFSVMNINKSKVRNRLTHGHLNDVMKIATAQQLSPDMDKLVKVKRCLASTSKM</sequence>
<accession>A0A9Q0ITX4</accession>
<dbReference type="PANTHER" id="PTHR45913:SF5">
    <property type="entry name" value="GENERAL TRANSCRIPTION FACTOR II-I REPEAT DOMAIN-CONTAINING PROTEIN 2A-LIKE PROTEIN"/>
    <property type="match status" value="1"/>
</dbReference>
<dbReference type="Proteomes" id="UP001148018">
    <property type="component" value="Unassembled WGS sequence"/>
</dbReference>
<dbReference type="PANTHER" id="PTHR45913">
    <property type="entry name" value="EPM2A-INTERACTING PROTEIN 1"/>
    <property type="match status" value="1"/>
</dbReference>
<dbReference type="InterPro" id="IPR012337">
    <property type="entry name" value="RNaseH-like_sf"/>
</dbReference>
<evidence type="ECO:0000259" key="1">
    <source>
        <dbReference type="Pfam" id="PF05699"/>
    </source>
</evidence>
<dbReference type="OrthoDB" id="10061052at2759"/>
<comment type="caution">
    <text evidence="2">The sequence shown here is derived from an EMBL/GenBank/DDBJ whole genome shotgun (WGS) entry which is preliminary data.</text>
</comment>
<dbReference type="EMBL" id="JANIIK010000039">
    <property type="protein sequence ID" value="KAJ3609011.1"/>
    <property type="molecule type" value="Genomic_DNA"/>
</dbReference>
<dbReference type="SUPFAM" id="SSF53098">
    <property type="entry name" value="Ribonuclease H-like"/>
    <property type="match status" value="1"/>
</dbReference>
<keyword evidence="3" id="KW-1185">Reference proteome</keyword>
<protein>
    <recommendedName>
        <fullName evidence="1">HAT C-terminal dimerisation domain-containing protein</fullName>
    </recommendedName>
</protein>
<organism evidence="2 3">
    <name type="scientific">Muraenolepis orangiensis</name>
    <name type="common">Patagonian moray cod</name>
    <dbReference type="NCBI Taxonomy" id="630683"/>
    <lineage>
        <taxon>Eukaryota</taxon>
        <taxon>Metazoa</taxon>
        <taxon>Chordata</taxon>
        <taxon>Craniata</taxon>
        <taxon>Vertebrata</taxon>
        <taxon>Euteleostomi</taxon>
        <taxon>Actinopterygii</taxon>
        <taxon>Neopterygii</taxon>
        <taxon>Teleostei</taxon>
        <taxon>Neoteleostei</taxon>
        <taxon>Acanthomorphata</taxon>
        <taxon>Zeiogadaria</taxon>
        <taxon>Gadariae</taxon>
        <taxon>Gadiformes</taxon>
        <taxon>Muraenolepidoidei</taxon>
        <taxon>Muraenolepididae</taxon>
        <taxon>Muraenolepis</taxon>
    </lineage>
</organism>
<dbReference type="GO" id="GO:0046983">
    <property type="term" value="F:protein dimerization activity"/>
    <property type="evidence" value="ECO:0007669"/>
    <property type="project" value="InterPro"/>
</dbReference>
<dbReference type="Pfam" id="PF05699">
    <property type="entry name" value="Dimer_Tnp_hAT"/>
    <property type="match status" value="1"/>
</dbReference>
<evidence type="ECO:0000313" key="2">
    <source>
        <dbReference type="EMBL" id="KAJ3609011.1"/>
    </source>
</evidence>
<name>A0A9Q0ITX4_9TELE</name>
<gene>
    <name evidence="2" type="ORF">NHX12_023538</name>
</gene>
<proteinExistence type="predicted"/>
<dbReference type="InterPro" id="IPR008906">
    <property type="entry name" value="HATC_C_dom"/>
</dbReference>